<evidence type="ECO:0000256" key="2">
    <source>
        <dbReference type="ARBA" id="ARBA00012438"/>
    </source>
</evidence>
<dbReference type="Gene3D" id="3.30.565.10">
    <property type="entry name" value="Histidine kinase-like ATPase, C-terminal domain"/>
    <property type="match status" value="1"/>
</dbReference>
<dbReference type="InterPro" id="IPR035965">
    <property type="entry name" value="PAS-like_dom_sf"/>
</dbReference>
<dbReference type="GO" id="GO:0006355">
    <property type="term" value="P:regulation of DNA-templated transcription"/>
    <property type="evidence" value="ECO:0007669"/>
    <property type="project" value="InterPro"/>
</dbReference>
<dbReference type="Proteomes" id="UP000325161">
    <property type="component" value="Chromosome"/>
</dbReference>
<dbReference type="Gene3D" id="3.40.50.2300">
    <property type="match status" value="1"/>
</dbReference>
<evidence type="ECO:0000256" key="8">
    <source>
        <dbReference type="ARBA" id="ARBA00023012"/>
    </source>
</evidence>
<evidence type="ECO:0000259" key="13">
    <source>
        <dbReference type="PROSITE" id="PS50113"/>
    </source>
</evidence>
<feature type="domain" description="Response regulatory" evidence="11">
    <location>
        <begin position="5"/>
        <end position="120"/>
    </location>
</feature>
<keyword evidence="15" id="KW-1185">Reference proteome</keyword>
<sequence>MTPARILVVEDDRIVARDIAQQLARIGHSVVGMTAVGTEAIEIALDQRPDLVLMDVRLDGALDGVEAALRIREQARIPVVYLTAYADDDTITRASMTEPFGYLLKPFDNSQLRTVIEMALYKHNAERRLHESERRYAATLSSIGDAVIATDNESRVTFMNPVAEALTGWTLRDAASRLVGEIFVTDDARGGPGDAHRNRHVSCADLVSGQEAQAWLVARSGREIPVDARGAPIIGDHGDVVGSVLVFRDISERLRNQEALRNAQSELARASRLTTMGELAVSIAHEINQPLGAVAVNASAGLNFINRDPPDIAEVRQVLHEVKADARRAADVIRSLQALARKAAPEPTRFQLDELVHEVLALSRGELQKHRIQVRTRFDPASLPWFADRVQIQQLLLNLILNAIDAMSVIDDRARTLNIVSEATEDQRVAVIVEDSGMGIAAQTQEKLFDAFFTTKAEGLGMGLAICRSIVDAHGGRLSVSAALPHGAVFRVELPGAGELA</sequence>
<keyword evidence="6" id="KW-0418">Kinase</keyword>
<dbReference type="SMART" id="SM00086">
    <property type="entry name" value="PAC"/>
    <property type="match status" value="1"/>
</dbReference>
<feature type="modified residue" description="4-aspartylphosphate" evidence="9">
    <location>
        <position position="55"/>
    </location>
</feature>
<dbReference type="GO" id="GO:0000155">
    <property type="term" value="F:phosphorelay sensor kinase activity"/>
    <property type="evidence" value="ECO:0007669"/>
    <property type="project" value="InterPro"/>
</dbReference>
<proteinExistence type="predicted"/>
<dbReference type="EC" id="2.7.13.3" evidence="2"/>
<dbReference type="PANTHER" id="PTHR43065">
    <property type="entry name" value="SENSOR HISTIDINE KINASE"/>
    <property type="match status" value="1"/>
</dbReference>
<dbReference type="NCBIfam" id="TIGR00229">
    <property type="entry name" value="sensory_box"/>
    <property type="match status" value="1"/>
</dbReference>
<dbReference type="InterPro" id="IPR001789">
    <property type="entry name" value="Sig_transdc_resp-reg_receiver"/>
</dbReference>
<dbReference type="PROSITE" id="PS50110">
    <property type="entry name" value="RESPONSE_REGULATORY"/>
    <property type="match status" value="1"/>
</dbReference>
<dbReference type="InterPro" id="IPR013767">
    <property type="entry name" value="PAS_fold"/>
</dbReference>
<evidence type="ECO:0000256" key="6">
    <source>
        <dbReference type="ARBA" id="ARBA00022777"/>
    </source>
</evidence>
<evidence type="ECO:0000259" key="11">
    <source>
        <dbReference type="PROSITE" id="PS50110"/>
    </source>
</evidence>
<evidence type="ECO:0000256" key="5">
    <source>
        <dbReference type="ARBA" id="ARBA00022741"/>
    </source>
</evidence>
<dbReference type="InterPro" id="IPR003594">
    <property type="entry name" value="HATPase_dom"/>
</dbReference>
<evidence type="ECO:0000256" key="3">
    <source>
        <dbReference type="ARBA" id="ARBA00022553"/>
    </source>
</evidence>
<dbReference type="RefSeq" id="WP_148812410.1">
    <property type="nucleotide sequence ID" value="NZ_CP043046.1"/>
</dbReference>
<dbReference type="Pfam" id="PF00989">
    <property type="entry name" value="PAS"/>
    <property type="match status" value="1"/>
</dbReference>
<feature type="domain" description="Histidine kinase" evidence="10">
    <location>
        <begin position="282"/>
        <end position="498"/>
    </location>
</feature>
<keyword evidence="3 9" id="KW-0597">Phosphoprotein</keyword>
<dbReference type="GO" id="GO:0005524">
    <property type="term" value="F:ATP binding"/>
    <property type="evidence" value="ECO:0007669"/>
    <property type="project" value="UniProtKB-KW"/>
</dbReference>
<name>A0A5C0AWS5_9BURK</name>
<dbReference type="CDD" id="cd00130">
    <property type="entry name" value="PAS"/>
    <property type="match status" value="1"/>
</dbReference>
<accession>A0A5C0AWS5</accession>
<dbReference type="SMART" id="SM00091">
    <property type="entry name" value="PAS"/>
    <property type="match status" value="1"/>
</dbReference>
<dbReference type="InterPro" id="IPR036097">
    <property type="entry name" value="HisK_dim/P_sf"/>
</dbReference>
<organism evidence="14 15">
    <name type="scientific">Pigmentiphaga aceris</name>
    <dbReference type="NCBI Taxonomy" id="1940612"/>
    <lineage>
        <taxon>Bacteria</taxon>
        <taxon>Pseudomonadati</taxon>
        <taxon>Pseudomonadota</taxon>
        <taxon>Betaproteobacteria</taxon>
        <taxon>Burkholderiales</taxon>
        <taxon>Alcaligenaceae</taxon>
        <taxon>Pigmentiphaga</taxon>
    </lineage>
</organism>
<dbReference type="SUPFAM" id="SSF55785">
    <property type="entry name" value="PYP-like sensor domain (PAS domain)"/>
    <property type="match status" value="1"/>
</dbReference>
<dbReference type="InterPro" id="IPR003661">
    <property type="entry name" value="HisK_dim/P_dom"/>
</dbReference>
<dbReference type="SUPFAM" id="SSF47384">
    <property type="entry name" value="Homodimeric domain of signal transducing histidine kinase"/>
    <property type="match status" value="1"/>
</dbReference>
<evidence type="ECO:0000256" key="9">
    <source>
        <dbReference type="PROSITE-ProRule" id="PRU00169"/>
    </source>
</evidence>
<dbReference type="PROSITE" id="PS50109">
    <property type="entry name" value="HIS_KIN"/>
    <property type="match status" value="1"/>
</dbReference>
<evidence type="ECO:0000259" key="12">
    <source>
        <dbReference type="PROSITE" id="PS50112"/>
    </source>
</evidence>
<dbReference type="SMART" id="SM00387">
    <property type="entry name" value="HATPase_c"/>
    <property type="match status" value="1"/>
</dbReference>
<dbReference type="OrthoDB" id="8559580at2"/>
<dbReference type="InterPro" id="IPR004358">
    <property type="entry name" value="Sig_transdc_His_kin-like_C"/>
</dbReference>
<comment type="catalytic activity">
    <reaction evidence="1">
        <text>ATP + protein L-histidine = ADP + protein N-phospho-L-histidine.</text>
        <dbReference type="EC" id="2.7.13.3"/>
    </reaction>
</comment>
<dbReference type="EMBL" id="CP043046">
    <property type="protein sequence ID" value="QEI04777.1"/>
    <property type="molecule type" value="Genomic_DNA"/>
</dbReference>
<dbReference type="PANTHER" id="PTHR43065:SF10">
    <property type="entry name" value="PEROXIDE STRESS-ACTIVATED HISTIDINE KINASE MAK3"/>
    <property type="match status" value="1"/>
</dbReference>
<feature type="domain" description="PAC" evidence="13">
    <location>
        <begin position="210"/>
        <end position="262"/>
    </location>
</feature>
<dbReference type="SMART" id="SM00448">
    <property type="entry name" value="REC"/>
    <property type="match status" value="1"/>
</dbReference>
<dbReference type="InterPro" id="IPR005467">
    <property type="entry name" value="His_kinase_dom"/>
</dbReference>
<dbReference type="InterPro" id="IPR036890">
    <property type="entry name" value="HATPase_C_sf"/>
</dbReference>
<evidence type="ECO:0000256" key="1">
    <source>
        <dbReference type="ARBA" id="ARBA00000085"/>
    </source>
</evidence>
<evidence type="ECO:0000313" key="15">
    <source>
        <dbReference type="Proteomes" id="UP000325161"/>
    </source>
</evidence>
<dbReference type="Pfam" id="PF00072">
    <property type="entry name" value="Response_reg"/>
    <property type="match status" value="1"/>
</dbReference>
<keyword evidence="4" id="KW-0808">Transferase</keyword>
<dbReference type="AlphaFoldDB" id="A0A5C0AWS5"/>
<dbReference type="SMART" id="SM00388">
    <property type="entry name" value="HisKA"/>
    <property type="match status" value="1"/>
</dbReference>
<dbReference type="PROSITE" id="PS50113">
    <property type="entry name" value="PAC"/>
    <property type="match status" value="1"/>
</dbReference>
<reference evidence="14 15" key="1">
    <citation type="submission" date="2019-08" db="EMBL/GenBank/DDBJ databases">
        <title>Amphibian skin-associated Pigmentiphaga: genome sequence and occurrence across geography and hosts.</title>
        <authorList>
            <person name="Bletz M.C."/>
            <person name="Bunk B."/>
            <person name="Sproeer C."/>
            <person name="Biwer P."/>
            <person name="Reiter S."/>
            <person name="Rabemananjara F.C.E."/>
            <person name="Schulz S."/>
            <person name="Overmann J."/>
            <person name="Vences M."/>
        </authorList>
    </citation>
    <scope>NUCLEOTIDE SEQUENCE [LARGE SCALE GENOMIC DNA]</scope>
    <source>
        <strain evidence="14 15">Mada1488</strain>
    </source>
</reference>
<dbReference type="InterPro" id="IPR001610">
    <property type="entry name" value="PAC"/>
</dbReference>
<dbReference type="PROSITE" id="PS50112">
    <property type="entry name" value="PAS"/>
    <property type="match status" value="1"/>
</dbReference>
<dbReference type="Pfam" id="PF02518">
    <property type="entry name" value="HATPase_c"/>
    <property type="match status" value="1"/>
</dbReference>
<dbReference type="SUPFAM" id="SSF55874">
    <property type="entry name" value="ATPase domain of HSP90 chaperone/DNA topoisomerase II/histidine kinase"/>
    <property type="match status" value="1"/>
</dbReference>
<keyword evidence="8" id="KW-0902">Two-component regulatory system</keyword>
<dbReference type="SUPFAM" id="SSF52172">
    <property type="entry name" value="CheY-like"/>
    <property type="match status" value="1"/>
</dbReference>
<dbReference type="Gene3D" id="1.10.287.130">
    <property type="match status" value="1"/>
</dbReference>
<protein>
    <recommendedName>
        <fullName evidence="2">histidine kinase</fullName>
        <ecNumber evidence="2">2.7.13.3</ecNumber>
    </recommendedName>
</protein>
<keyword evidence="7" id="KW-0067">ATP-binding</keyword>
<dbReference type="InterPro" id="IPR000700">
    <property type="entry name" value="PAS-assoc_C"/>
</dbReference>
<evidence type="ECO:0000313" key="14">
    <source>
        <dbReference type="EMBL" id="QEI04777.1"/>
    </source>
</evidence>
<dbReference type="CDD" id="cd00082">
    <property type="entry name" value="HisKA"/>
    <property type="match status" value="1"/>
</dbReference>
<dbReference type="PRINTS" id="PR00344">
    <property type="entry name" value="BCTRLSENSOR"/>
</dbReference>
<keyword evidence="5" id="KW-0547">Nucleotide-binding</keyword>
<evidence type="ECO:0000256" key="7">
    <source>
        <dbReference type="ARBA" id="ARBA00022840"/>
    </source>
</evidence>
<dbReference type="KEGG" id="pacr:FXN63_02170"/>
<dbReference type="Gene3D" id="3.30.450.20">
    <property type="entry name" value="PAS domain"/>
    <property type="match status" value="1"/>
</dbReference>
<evidence type="ECO:0000259" key="10">
    <source>
        <dbReference type="PROSITE" id="PS50109"/>
    </source>
</evidence>
<gene>
    <name evidence="14" type="ORF">FXN63_02170</name>
</gene>
<evidence type="ECO:0000256" key="4">
    <source>
        <dbReference type="ARBA" id="ARBA00022679"/>
    </source>
</evidence>
<dbReference type="InterPro" id="IPR011006">
    <property type="entry name" value="CheY-like_superfamily"/>
</dbReference>
<dbReference type="InterPro" id="IPR000014">
    <property type="entry name" value="PAS"/>
</dbReference>
<dbReference type="CDD" id="cd17534">
    <property type="entry name" value="REC_DC-like"/>
    <property type="match status" value="1"/>
</dbReference>
<feature type="domain" description="PAS" evidence="12">
    <location>
        <begin position="132"/>
        <end position="187"/>
    </location>
</feature>